<sequence length="565" mass="64186">MTGDEGAGTVGPSGTAGVGEEEEEDLEGDDVRGGENDLENEAEVDPELQAWRSLTAKSRAHYCAARSELFDDNMKLRSDAPAIIRESNEMNNFNHYLDNKQVVSKSSNLLENDEPYLLEYDITGGLPGVQYKGVDDQEEEQREQKLVDVFLQQSGGDPNKIKSNFILPTESGLNKIYFENITEIQEIRKICFKISLIRQMQTQQFVHHTQMKQPEVEYIREVDIDPVSKLPNHDPNSAKIQFSVLRRNIAKIAMQTGFETAQPFAVNTLTQIAENYMGNLIKSIKLHSETTSSNRLNEREILLLSLVENGVDKPDDLYTFVQERLVKQTDKLKDLRVKLSNFLKELLRPGLENFNERSFEDNSEQFMTGDFSNDLGDDFFGFKELGLDKEFKLLSSSIPIYLLHSRLNSSYNSTGVANKSNKYEDFKEWDIKKLSEADIKDQIGLLQPFYSKLLEKSKAHYVKIQRKKGERTDLPPADQLMLIEDEELPQKQRNIRPRLPPTGKISSVKKRIVANAFFLPEPSEQESNTEANSNDQTNPTGNDSYLVKPESSSKPVSPQKLSVKA</sequence>
<keyword evidence="4" id="KW-0539">Nucleus</keyword>
<feature type="region of interest" description="Disordered" evidence="5">
    <location>
        <begin position="517"/>
        <end position="565"/>
    </location>
</feature>
<dbReference type="InterPro" id="IPR037782">
    <property type="entry name" value="Spt7"/>
</dbReference>
<reference evidence="7 8" key="1">
    <citation type="submission" date="2022-09" db="EMBL/GenBank/DDBJ databases">
        <authorList>
            <person name="Palmer J.M."/>
        </authorList>
    </citation>
    <scope>NUCLEOTIDE SEQUENCE [LARGE SCALE GENOMIC DNA]</scope>
    <source>
        <strain evidence="7 8">DSM 7382</strain>
    </source>
</reference>
<dbReference type="Gene3D" id="1.10.20.10">
    <property type="entry name" value="Histone, subunit A"/>
    <property type="match status" value="1"/>
</dbReference>
<dbReference type="Proteomes" id="UP001385951">
    <property type="component" value="Unassembled WGS sequence"/>
</dbReference>
<protein>
    <recommendedName>
        <fullName evidence="6">Bromodomain associated domain-containing protein</fullName>
    </recommendedName>
</protein>
<accession>A0AAW0G720</accession>
<evidence type="ECO:0000256" key="1">
    <source>
        <dbReference type="ARBA" id="ARBA00004123"/>
    </source>
</evidence>
<dbReference type="InterPro" id="IPR006565">
    <property type="entry name" value="BTP"/>
</dbReference>
<keyword evidence="3" id="KW-0804">Transcription</keyword>
<dbReference type="GO" id="GO:0005198">
    <property type="term" value="F:structural molecule activity"/>
    <property type="evidence" value="ECO:0007669"/>
    <property type="project" value="TreeGrafter"/>
</dbReference>
<dbReference type="EMBL" id="JASBNA010000023">
    <property type="protein sequence ID" value="KAK7684805.1"/>
    <property type="molecule type" value="Genomic_DNA"/>
</dbReference>
<dbReference type="Pfam" id="PF07524">
    <property type="entry name" value="Bromo_TP"/>
    <property type="match status" value="1"/>
</dbReference>
<dbReference type="AlphaFoldDB" id="A0AAW0G720"/>
<evidence type="ECO:0000256" key="3">
    <source>
        <dbReference type="ARBA" id="ARBA00023163"/>
    </source>
</evidence>
<feature type="compositionally biased region" description="Acidic residues" evidence="5">
    <location>
        <begin position="19"/>
        <end position="28"/>
    </location>
</feature>
<dbReference type="InterPro" id="IPR009072">
    <property type="entry name" value="Histone-fold"/>
</dbReference>
<dbReference type="CDD" id="cd22927">
    <property type="entry name" value="HFD_SPT7"/>
    <property type="match status" value="1"/>
</dbReference>
<dbReference type="PANTHER" id="PTHR47343:SF1">
    <property type="entry name" value="TRANSCRIPTIONAL ACTIVATOR SPT7"/>
    <property type="match status" value="1"/>
</dbReference>
<dbReference type="GO" id="GO:0000124">
    <property type="term" value="C:SAGA complex"/>
    <property type="evidence" value="ECO:0007669"/>
    <property type="project" value="InterPro"/>
</dbReference>
<evidence type="ECO:0000256" key="5">
    <source>
        <dbReference type="SAM" id="MobiDB-lite"/>
    </source>
</evidence>
<comment type="caution">
    <text evidence="7">The sequence shown here is derived from an EMBL/GenBank/DDBJ whole genome shotgun (WGS) entry which is preliminary data.</text>
</comment>
<dbReference type="GO" id="GO:0005634">
    <property type="term" value="C:nucleus"/>
    <property type="evidence" value="ECO:0007669"/>
    <property type="project" value="UniProtKB-SubCell"/>
</dbReference>
<feature type="domain" description="Bromodomain associated" evidence="6">
    <location>
        <begin position="241"/>
        <end position="310"/>
    </location>
</feature>
<feature type="compositionally biased region" description="Gly residues" evidence="5">
    <location>
        <begin position="1"/>
        <end position="17"/>
    </location>
</feature>
<evidence type="ECO:0000256" key="2">
    <source>
        <dbReference type="ARBA" id="ARBA00023015"/>
    </source>
</evidence>
<dbReference type="PANTHER" id="PTHR47343">
    <property type="entry name" value="TRANSCRIPTIONAL ACTIVATOR SPT7"/>
    <property type="match status" value="1"/>
</dbReference>
<dbReference type="GO" id="GO:0006357">
    <property type="term" value="P:regulation of transcription by RNA polymerase II"/>
    <property type="evidence" value="ECO:0007669"/>
    <property type="project" value="TreeGrafter"/>
</dbReference>
<feature type="compositionally biased region" description="Polar residues" evidence="5">
    <location>
        <begin position="525"/>
        <end position="543"/>
    </location>
</feature>
<organism evidence="7 8">
    <name type="scientific">Cerrena zonata</name>
    <dbReference type="NCBI Taxonomy" id="2478898"/>
    <lineage>
        <taxon>Eukaryota</taxon>
        <taxon>Fungi</taxon>
        <taxon>Dikarya</taxon>
        <taxon>Basidiomycota</taxon>
        <taxon>Agaricomycotina</taxon>
        <taxon>Agaricomycetes</taxon>
        <taxon>Polyporales</taxon>
        <taxon>Cerrenaceae</taxon>
        <taxon>Cerrena</taxon>
    </lineage>
</organism>
<proteinExistence type="predicted"/>
<evidence type="ECO:0000256" key="4">
    <source>
        <dbReference type="ARBA" id="ARBA00023242"/>
    </source>
</evidence>
<evidence type="ECO:0000313" key="7">
    <source>
        <dbReference type="EMBL" id="KAK7684805.1"/>
    </source>
</evidence>
<evidence type="ECO:0000313" key="8">
    <source>
        <dbReference type="Proteomes" id="UP001385951"/>
    </source>
</evidence>
<evidence type="ECO:0000259" key="6">
    <source>
        <dbReference type="Pfam" id="PF07524"/>
    </source>
</evidence>
<feature type="compositionally biased region" description="Low complexity" evidence="5">
    <location>
        <begin position="547"/>
        <end position="558"/>
    </location>
</feature>
<feature type="region of interest" description="Disordered" evidence="5">
    <location>
        <begin position="1"/>
        <end position="44"/>
    </location>
</feature>
<dbReference type="GO" id="GO:0046695">
    <property type="term" value="C:SLIK (SAGA-like) complex"/>
    <property type="evidence" value="ECO:0007669"/>
    <property type="project" value="InterPro"/>
</dbReference>
<name>A0AAW0G720_9APHY</name>
<comment type="subcellular location">
    <subcellularLocation>
        <location evidence="1">Nucleus</location>
    </subcellularLocation>
</comment>
<keyword evidence="2" id="KW-0805">Transcription regulation</keyword>
<gene>
    <name evidence="7" type="ORF">QCA50_012048</name>
</gene>
<keyword evidence="8" id="KW-1185">Reference proteome</keyword>
<dbReference type="GO" id="GO:0046982">
    <property type="term" value="F:protein heterodimerization activity"/>
    <property type="evidence" value="ECO:0007669"/>
    <property type="project" value="InterPro"/>
</dbReference>